<proteinExistence type="predicted"/>
<reference evidence="1 2" key="1">
    <citation type="submission" date="2019-12" db="EMBL/GenBank/DDBJ databases">
        <title>Devosia maris sp. nov., isolated from the deep seawater.</title>
        <authorList>
            <person name="Liu Y."/>
        </authorList>
    </citation>
    <scope>NUCLEOTIDE SEQUENCE [LARGE SCALE GENOMIC DNA]</scope>
    <source>
        <strain evidence="1 2">L53-10-65</strain>
    </source>
</reference>
<dbReference type="SUPFAM" id="SSF143880">
    <property type="entry name" value="NE0471 N-terminal domain-like"/>
    <property type="match status" value="1"/>
</dbReference>
<dbReference type="Proteomes" id="UP000438106">
    <property type="component" value="Unassembled WGS sequence"/>
</dbReference>
<evidence type="ECO:0000313" key="2">
    <source>
        <dbReference type="Proteomes" id="UP000438106"/>
    </source>
</evidence>
<comment type="caution">
    <text evidence="1">The sequence shown here is derived from an EMBL/GenBank/DDBJ whole genome shotgun (WGS) entry which is preliminary data.</text>
</comment>
<dbReference type="Gene3D" id="1.10.260.40">
    <property type="entry name" value="lambda repressor-like DNA-binding domains"/>
    <property type="match status" value="1"/>
</dbReference>
<dbReference type="GO" id="GO:0003677">
    <property type="term" value="F:DNA binding"/>
    <property type="evidence" value="ECO:0007669"/>
    <property type="project" value="InterPro"/>
</dbReference>
<protein>
    <recommendedName>
        <fullName evidence="3">DUF2442 domain-containing protein</fullName>
    </recommendedName>
</protein>
<dbReference type="AlphaFoldDB" id="A0A7X3FP46"/>
<evidence type="ECO:0000313" key="1">
    <source>
        <dbReference type="EMBL" id="MVS98178.1"/>
    </source>
</evidence>
<name>A0A7X3FP46_9HYPH</name>
<dbReference type="SUPFAM" id="SSF47413">
    <property type="entry name" value="lambda repressor-like DNA-binding domains"/>
    <property type="match status" value="1"/>
</dbReference>
<sequence>MADDVFLSVGRPLPRIAAARLVSDRVIEITWHDGRVQAIDVTPAIVGHRHFVALRTDKPAFEDFAVGENGDCLVWASGEELSAVWLEELAPASLDNEEFRQAMSELRFSLDGMAARLGIARRLVADYRRDKPIPPAIAMATRFLVERHRRSMQFEDAI</sequence>
<keyword evidence="2" id="KW-1185">Reference proteome</keyword>
<dbReference type="InterPro" id="IPR010982">
    <property type="entry name" value="Lambda_DNA-bd_dom_sf"/>
</dbReference>
<gene>
    <name evidence="1" type="ORF">GO014_03960</name>
</gene>
<evidence type="ECO:0008006" key="3">
    <source>
        <dbReference type="Google" id="ProtNLM"/>
    </source>
</evidence>
<dbReference type="RefSeq" id="WP_157289192.1">
    <property type="nucleotide sequence ID" value="NZ_WQRF01000001.1"/>
</dbReference>
<dbReference type="Gene3D" id="3.30.2020.10">
    <property type="entry name" value="NE0471-like N-terminal domain"/>
    <property type="match status" value="1"/>
</dbReference>
<accession>A0A7X3FP46</accession>
<dbReference type="InterPro" id="IPR036782">
    <property type="entry name" value="NE0471-like_N"/>
</dbReference>
<organism evidence="1 2">
    <name type="scientific">Devosia marina</name>
    <dbReference type="NCBI Taxonomy" id="2683198"/>
    <lineage>
        <taxon>Bacteria</taxon>
        <taxon>Pseudomonadati</taxon>
        <taxon>Pseudomonadota</taxon>
        <taxon>Alphaproteobacteria</taxon>
        <taxon>Hyphomicrobiales</taxon>
        <taxon>Devosiaceae</taxon>
        <taxon>Devosia</taxon>
    </lineage>
</organism>
<dbReference type="EMBL" id="WQRF01000001">
    <property type="protein sequence ID" value="MVS98178.1"/>
    <property type="molecule type" value="Genomic_DNA"/>
</dbReference>